<protein>
    <submittedName>
        <fullName evidence="1">Uncharacterized protein</fullName>
    </submittedName>
</protein>
<organism evidence="1 2">
    <name type="scientific">Rotaria magnacalcarata</name>
    <dbReference type="NCBI Taxonomy" id="392030"/>
    <lineage>
        <taxon>Eukaryota</taxon>
        <taxon>Metazoa</taxon>
        <taxon>Spiralia</taxon>
        <taxon>Gnathifera</taxon>
        <taxon>Rotifera</taxon>
        <taxon>Eurotatoria</taxon>
        <taxon>Bdelloidea</taxon>
        <taxon>Philodinida</taxon>
        <taxon>Philodinidae</taxon>
        <taxon>Rotaria</taxon>
    </lineage>
</organism>
<dbReference type="EMBL" id="CAJOBI010066682">
    <property type="protein sequence ID" value="CAF4439370.1"/>
    <property type="molecule type" value="Genomic_DNA"/>
</dbReference>
<dbReference type="Proteomes" id="UP000676336">
    <property type="component" value="Unassembled WGS sequence"/>
</dbReference>
<evidence type="ECO:0000313" key="2">
    <source>
        <dbReference type="Proteomes" id="UP000676336"/>
    </source>
</evidence>
<evidence type="ECO:0000313" key="1">
    <source>
        <dbReference type="EMBL" id="CAF4439370.1"/>
    </source>
</evidence>
<name>A0A8S2W8P6_9BILA</name>
<feature type="non-terminal residue" evidence="1">
    <location>
        <position position="83"/>
    </location>
</feature>
<sequence>MKEYSHPCPYSEICRYKNNEPHLTHEPRQVEQCPWIGSCQKLDNPVHRAKYRHPGYPDFIMPCCDGINCRNKTSDHRAKYSHG</sequence>
<dbReference type="AlphaFoldDB" id="A0A8S2W8P6"/>
<reference evidence="1" key="1">
    <citation type="submission" date="2021-02" db="EMBL/GenBank/DDBJ databases">
        <authorList>
            <person name="Nowell W R."/>
        </authorList>
    </citation>
    <scope>NUCLEOTIDE SEQUENCE</scope>
</reference>
<accession>A0A8S2W8P6</accession>
<gene>
    <name evidence="1" type="ORF">SMN809_LOCUS32198</name>
</gene>
<comment type="caution">
    <text evidence="1">The sequence shown here is derived from an EMBL/GenBank/DDBJ whole genome shotgun (WGS) entry which is preliminary data.</text>
</comment>
<proteinExistence type="predicted"/>